<dbReference type="Pfam" id="PF04542">
    <property type="entry name" value="Sigma70_r2"/>
    <property type="match status" value="1"/>
</dbReference>
<gene>
    <name evidence="7" type="ORF">GM921_04140</name>
</gene>
<organism evidence="7 8">
    <name type="scientific">Pedobacter planticolens</name>
    <dbReference type="NCBI Taxonomy" id="2679964"/>
    <lineage>
        <taxon>Bacteria</taxon>
        <taxon>Pseudomonadati</taxon>
        <taxon>Bacteroidota</taxon>
        <taxon>Sphingobacteriia</taxon>
        <taxon>Sphingobacteriales</taxon>
        <taxon>Sphingobacteriaceae</taxon>
        <taxon>Pedobacter</taxon>
    </lineage>
</organism>
<keyword evidence="4" id="KW-0804">Transcription</keyword>
<dbReference type="EMBL" id="WNXD01000001">
    <property type="protein sequence ID" value="MBB2144659.1"/>
    <property type="molecule type" value="Genomic_DNA"/>
</dbReference>
<evidence type="ECO:0000256" key="3">
    <source>
        <dbReference type="ARBA" id="ARBA00023082"/>
    </source>
</evidence>
<dbReference type="GO" id="GO:0006352">
    <property type="term" value="P:DNA-templated transcription initiation"/>
    <property type="evidence" value="ECO:0007669"/>
    <property type="project" value="InterPro"/>
</dbReference>
<accession>A0A923IUZ1</accession>
<dbReference type="GO" id="GO:0016987">
    <property type="term" value="F:sigma factor activity"/>
    <property type="evidence" value="ECO:0007669"/>
    <property type="project" value="UniProtKB-KW"/>
</dbReference>
<dbReference type="Gene3D" id="1.10.10.10">
    <property type="entry name" value="Winged helix-like DNA-binding domain superfamily/Winged helix DNA-binding domain"/>
    <property type="match status" value="1"/>
</dbReference>
<keyword evidence="2" id="KW-0805">Transcription regulation</keyword>
<evidence type="ECO:0000313" key="7">
    <source>
        <dbReference type="EMBL" id="MBB2144659.1"/>
    </source>
</evidence>
<dbReference type="InterPro" id="IPR013325">
    <property type="entry name" value="RNA_pol_sigma_r2"/>
</dbReference>
<dbReference type="SUPFAM" id="SSF88659">
    <property type="entry name" value="Sigma3 and sigma4 domains of RNA polymerase sigma factors"/>
    <property type="match status" value="1"/>
</dbReference>
<comment type="caution">
    <text evidence="7">The sequence shown here is derived from an EMBL/GenBank/DDBJ whole genome shotgun (WGS) entry which is preliminary data.</text>
</comment>
<dbReference type="PANTHER" id="PTHR43133:SF46">
    <property type="entry name" value="RNA POLYMERASE SIGMA-70 FACTOR ECF SUBFAMILY"/>
    <property type="match status" value="1"/>
</dbReference>
<dbReference type="PANTHER" id="PTHR43133">
    <property type="entry name" value="RNA POLYMERASE ECF-TYPE SIGMA FACTO"/>
    <property type="match status" value="1"/>
</dbReference>
<dbReference type="NCBIfam" id="TIGR02937">
    <property type="entry name" value="sigma70-ECF"/>
    <property type="match status" value="1"/>
</dbReference>
<dbReference type="RefSeq" id="WP_182921343.1">
    <property type="nucleotide sequence ID" value="NZ_WNXD01000001.1"/>
</dbReference>
<dbReference type="GO" id="GO:0003677">
    <property type="term" value="F:DNA binding"/>
    <property type="evidence" value="ECO:0007669"/>
    <property type="project" value="InterPro"/>
</dbReference>
<feature type="domain" description="RNA polymerase sigma factor 70 region 4 type 2" evidence="6">
    <location>
        <begin position="117"/>
        <end position="168"/>
    </location>
</feature>
<name>A0A923IUZ1_9SPHI</name>
<keyword evidence="3" id="KW-0731">Sigma factor</keyword>
<dbReference type="CDD" id="cd06171">
    <property type="entry name" value="Sigma70_r4"/>
    <property type="match status" value="1"/>
</dbReference>
<proteinExistence type="inferred from homology"/>
<dbReference type="InterPro" id="IPR007627">
    <property type="entry name" value="RNA_pol_sigma70_r2"/>
</dbReference>
<dbReference type="Proteomes" id="UP000601055">
    <property type="component" value="Unassembled WGS sequence"/>
</dbReference>
<dbReference type="InterPro" id="IPR013324">
    <property type="entry name" value="RNA_pol_sigma_r3/r4-like"/>
</dbReference>
<dbReference type="InterPro" id="IPR013249">
    <property type="entry name" value="RNA_pol_sigma70_r4_t2"/>
</dbReference>
<reference evidence="7" key="1">
    <citation type="submission" date="2019-11" db="EMBL/GenBank/DDBJ databases">
        <title>Description of Pedobacter sp. LMG 31464T.</title>
        <authorList>
            <person name="Carlier A."/>
            <person name="Qi S."/>
            <person name="Vandamme P."/>
        </authorList>
    </citation>
    <scope>NUCLEOTIDE SEQUENCE</scope>
    <source>
        <strain evidence="7">LMG 31464</strain>
    </source>
</reference>
<sequence>MDEELLLLIKNCLRKDRKSQQLLYKSFYGYAMGICLRYTNNRSEAVEVLNQGFLKVFTHIDRFDQTREFKSWLGRIMMNASIDNYRSNLRTAHVLDIDEVDDIGHVNLCDSNLNYADLLTMVQQLPPAYQTVFNLFAIDGYTHEEIAARLDISVGTSKSNLHKARKKLKQMIITIDESAKNIQYYRETGEDFTPIISIGCA</sequence>
<dbReference type="InterPro" id="IPR036388">
    <property type="entry name" value="WH-like_DNA-bd_sf"/>
</dbReference>
<evidence type="ECO:0000256" key="1">
    <source>
        <dbReference type="ARBA" id="ARBA00010641"/>
    </source>
</evidence>
<dbReference type="InterPro" id="IPR014284">
    <property type="entry name" value="RNA_pol_sigma-70_dom"/>
</dbReference>
<dbReference type="InterPro" id="IPR039425">
    <property type="entry name" value="RNA_pol_sigma-70-like"/>
</dbReference>
<dbReference type="Pfam" id="PF08281">
    <property type="entry name" value="Sigma70_r4_2"/>
    <property type="match status" value="1"/>
</dbReference>
<keyword evidence="8" id="KW-1185">Reference proteome</keyword>
<feature type="domain" description="RNA polymerase sigma-70 region 2" evidence="5">
    <location>
        <begin position="23"/>
        <end position="90"/>
    </location>
</feature>
<protein>
    <submittedName>
        <fullName evidence="7">Sigma-70 family RNA polymerase sigma factor</fullName>
    </submittedName>
</protein>
<comment type="similarity">
    <text evidence="1">Belongs to the sigma-70 factor family. ECF subfamily.</text>
</comment>
<evidence type="ECO:0000313" key="8">
    <source>
        <dbReference type="Proteomes" id="UP000601055"/>
    </source>
</evidence>
<evidence type="ECO:0000259" key="5">
    <source>
        <dbReference type="Pfam" id="PF04542"/>
    </source>
</evidence>
<evidence type="ECO:0000259" key="6">
    <source>
        <dbReference type="Pfam" id="PF08281"/>
    </source>
</evidence>
<dbReference type="SUPFAM" id="SSF88946">
    <property type="entry name" value="Sigma2 domain of RNA polymerase sigma factors"/>
    <property type="match status" value="1"/>
</dbReference>
<evidence type="ECO:0000256" key="2">
    <source>
        <dbReference type="ARBA" id="ARBA00023015"/>
    </source>
</evidence>
<dbReference type="AlphaFoldDB" id="A0A923IUZ1"/>
<dbReference type="Gene3D" id="1.10.1740.10">
    <property type="match status" value="1"/>
</dbReference>
<evidence type="ECO:0000256" key="4">
    <source>
        <dbReference type="ARBA" id="ARBA00023163"/>
    </source>
</evidence>